<dbReference type="AlphaFoldDB" id="A0ABC8UDC7"/>
<dbReference type="EMBL" id="CAUOFW020007224">
    <property type="protein sequence ID" value="CAK9178095.1"/>
    <property type="molecule type" value="Genomic_DNA"/>
</dbReference>
<evidence type="ECO:0000256" key="1">
    <source>
        <dbReference type="SAM" id="Phobius"/>
    </source>
</evidence>
<reference evidence="3 4" key="1">
    <citation type="submission" date="2024-02" db="EMBL/GenBank/DDBJ databases">
        <authorList>
            <person name="Vignale AGUSTIN F."/>
            <person name="Sosa J E."/>
            <person name="Modenutti C."/>
        </authorList>
    </citation>
    <scope>NUCLEOTIDE SEQUENCE [LARGE SCALE GENOMIC DNA]</scope>
</reference>
<feature type="domain" description="RNase H type-1" evidence="2">
    <location>
        <begin position="9"/>
        <end position="98"/>
    </location>
</feature>
<dbReference type="InterPro" id="IPR036397">
    <property type="entry name" value="RNaseH_sf"/>
</dbReference>
<proteinExistence type="predicted"/>
<dbReference type="InterPro" id="IPR002156">
    <property type="entry name" value="RNaseH_domain"/>
</dbReference>
<dbReference type="Pfam" id="PF13456">
    <property type="entry name" value="RVT_3"/>
    <property type="match status" value="1"/>
</dbReference>
<dbReference type="PANTHER" id="PTHR47074:SF48">
    <property type="entry name" value="POLYNUCLEOTIDYL TRANSFERASE, RIBONUCLEASE H-LIKE SUPERFAMILY PROTEIN"/>
    <property type="match status" value="1"/>
</dbReference>
<evidence type="ECO:0000313" key="3">
    <source>
        <dbReference type="EMBL" id="CAK9178095.1"/>
    </source>
</evidence>
<evidence type="ECO:0000259" key="2">
    <source>
        <dbReference type="Pfam" id="PF13456"/>
    </source>
</evidence>
<sequence length="176" mass="19959">MVAAFCQSVDCILKDDHIEAMAASVALKIAIDMGLRSVILEGDSKTLIDSISCKQKGSSDIGKFVDQIQLCAQLCDEFSTSRLRRPGNNVAHILVNYAKIYNQCCIWRGKSQSSCHLLSCLMYLVLNINVSFLSFLIKKNKIMMICLEHERIYFHVLMKKYKNATGKDKKNKRERS</sequence>
<gene>
    <name evidence="3" type="ORF">ILEXP_LOCUS48010</name>
</gene>
<dbReference type="CDD" id="cd06222">
    <property type="entry name" value="RNase_H_like"/>
    <property type="match status" value="1"/>
</dbReference>
<feature type="transmembrane region" description="Helical" evidence="1">
    <location>
        <begin position="116"/>
        <end position="137"/>
    </location>
</feature>
<organism evidence="3 4">
    <name type="scientific">Ilex paraguariensis</name>
    <name type="common">yerba mate</name>
    <dbReference type="NCBI Taxonomy" id="185542"/>
    <lineage>
        <taxon>Eukaryota</taxon>
        <taxon>Viridiplantae</taxon>
        <taxon>Streptophyta</taxon>
        <taxon>Embryophyta</taxon>
        <taxon>Tracheophyta</taxon>
        <taxon>Spermatophyta</taxon>
        <taxon>Magnoliopsida</taxon>
        <taxon>eudicotyledons</taxon>
        <taxon>Gunneridae</taxon>
        <taxon>Pentapetalae</taxon>
        <taxon>asterids</taxon>
        <taxon>campanulids</taxon>
        <taxon>Aquifoliales</taxon>
        <taxon>Aquifoliaceae</taxon>
        <taxon>Ilex</taxon>
    </lineage>
</organism>
<keyword evidence="1" id="KW-0472">Membrane</keyword>
<keyword evidence="1" id="KW-0812">Transmembrane</keyword>
<dbReference type="InterPro" id="IPR012337">
    <property type="entry name" value="RNaseH-like_sf"/>
</dbReference>
<keyword evidence="1" id="KW-1133">Transmembrane helix</keyword>
<accession>A0ABC8UDC7</accession>
<comment type="caution">
    <text evidence="3">The sequence shown here is derived from an EMBL/GenBank/DDBJ whole genome shotgun (WGS) entry which is preliminary data.</text>
</comment>
<protein>
    <recommendedName>
        <fullName evidence="2">RNase H type-1 domain-containing protein</fullName>
    </recommendedName>
</protein>
<dbReference type="Gene3D" id="3.30.420.10">
    <property type="entry name" value="Ribonuclease H-like superfamily/Ribonuclease H"/>
    <property type="match status" value="1"/>
</dbReference>
<dbReference type="Proteomes" id="UP001642360">
    <property type="component" value="Unassembled WGS sequence"/>
</dbReference>
<name>A0ABC8UDC7_9AQUA</name>
<keyword evidence="4" id="KW-1185">Reference proteome</keyword>
<dbReference type="PANTHER" id="PTHR47074">
    <property type="entry name" value="BNAC02G40300D PROTEIN"/>
    <property type="match status" value="1"/>
</dbReference>
<dbReference type="InterPro" id="IPR044730">
    <property type="entry name" value="RNase_H-like_dom_plant"/>
</dbReference>
<dbReference type="SUPFAM" id="SSF53098">
    <property type="entry name" value="Ribonuclease H-like"/>
    <property type="match status" value="1"/>
</dbReference>
<dbReference type="InterPro" id="IPR052929">
    <property type="entry name" value="RNase_H-like_EbsB-rel"/>
</dbReference>
<evidence type="ECO:0000313" key="4">
    <source>
        <dbReference type="Proteomes" id="UP001642360"/>
    </source>
</evidence>